<evidence type="ECO:0000313" key="2">
    <source>
        <dbReference type="Proteomes" id="UP000790377"/>
    </source>
</evidence>
<gene>
    <name evidence="1" type="ORF">BJ138DRAFT_1097321</name>
</gene>
<comment type="caution">
    <text evidence="1">The sequence shown here is derived from an EMBL/GenBank/DDBJ whole genome shotgun (WGS) entry which is preliminary data.</text>
</comment>
<reference evidence="1" key="1">
    <citation type="journal article" date="2021" name="New Phytol.">
        <title>Evolutionary innovations through gain and loss of genes in the ectomycorrhizal Boletales.</title>
        <authorList>
            <person name="Wu G."/>
            <person name="Miyauchi S."/>
            <person name="Morin E."/>
            <person name="Kuo A."/>
            <person name="Drula E."/>
            <person name="Varga T."/>
            <person name="Kohler A."/>
            <person name="Feng B."/>
            <person name="Cao Y."/>
            <person name="Lipzen A."/>
            <person name="Daum C."/>
            <person name="Hundley H."/>
            <person name="Pangilinan J."/>
            <person name="Johnson J."/>
            <person name="Barry K."/>
            <person name="LaButti K."/>
            <person name="Ng V."/>
            <person name="Ahrendt S."/>
            <person name="Min B."/>
            <person name="Choi I.G."/>
            <person name="Park H."/>
            <person name="Plett J.M."/>
            <person name="Magnuson J."/>
            <person name="Spatafora J.W."/>
            <person name="Nagy L.G."/>
            <person name="Henrissat B."/>
            <person name="Grigoriev I.V."/>
            <person name="Yang Z.L."/>
            <person name="Xu J."/>
            <person name="Martin F.M."/>
        </authorList>
    </citation>
    <scope>NUCLEOTIDE SEQUENCE</scope>
    <source>
        <strain evidence="1">ATCC 28755</strain>
    </source>
</reference>
<dbReference type="EMBL" id="MU267593">
    <property type="protein sequence ID" value="KAH7916116.1"/>
    <property type="molecule type" value="Genomic_DNA"/>
</dbReference>
<dbReference type="Proteomes" id="UP000790377">
    <property type="component" value="Unassembled WGS sequence"/>
</dbReference>
<evidence type="ECO:0000313" key="1">
    <source>
        <dbReference type="EMBL" id="KAH7916116.1"/>
    </source>
</evidence>
<proteinExistence type="predicted"/>
<sequence>MHFLAHFALFLWLSLFQTTTALPVKRTSDSSDLVALQFANVLEQLESQFYTQALERFNASDFEAAGFASSQVPLQQFQQILGDESTHATTLESAIVALGGETISGCSFNFSSALTDVTTMAAVARLIENVGVSAYLGALPLLSDPVLATAAASIMTVEARHQTILNVLGGASAIPQAFDVPLNPSEILAIAGGFISGCDLGVSANPPLAISSSGPFQAGSVLSLNSTAINGTIPEDELFCQIIAGGLPVSISQPICQCSIPQGIDGPLIVFATNGNQSLLNNIQDAAVNTIVAGPTMIFVDTFQDALGQLVRPGLNSSSISNTTSTISVTTASFAAPTTVTLTSNFSPTSAMSSVTTTTSDTTSTALTSSITSTASSTSATSFNGIITTTLSLAQASSIIASAASAAPST</sequence>
<protein>
    <submittedName>
        <fullName evidence="1">Ferritin-like domain-containing protein</fullName>
    </submittedName>
</protein>
<accession>A0ACB8AR94</accession>
<name>A0ACB8AR94_9AGAM</name>
<organism evidence="1 2">
    <name type="scientific">Hygrophoropsis aurantiaca</name>
    <dbReference type="NCBI Taxonomy" id="72124"/>
    <lineage>
        <taxon>Eukaryota</taxon>
        <taxon>Fungi</taxon>
        <taxon>Dikarya</taxon>
        <taxon>Basidiomycota</taxon>
        <taxon>Agaricomycotina</taxon>
        <taxon>Agaricomycetes</taxon>
        <taxon>Agaricomycetidae</taxon>
        <taxon>Boletales</taxon>
        <taxon>Coniophorineae</taxon>
        <taxon>Hygrophoropsidaceae</taxon>
        <taxon>Hygrophoropsis</taxon>
    </lineage>
</organism>
<keyword evidence="2" id="KW-1185">Reference proteome</keyword>